<organism evidence="2 3">
    <name type="scientific">Phanerochaete sordida</name>
    <dbReference type="NCBI Taxonomy" id="48140"/>
    <lineage>
        <taxon>Eukaryota</taxon>
        <taxon>Fungi</taxon>
        <taxon>Dikarya</taxon>
        <taxon>Basidiomycota</taxon>
        <taxon>Agaricomycotina</taxon>
        <taxon>Agaricomycetes</taxon>
        <taxon>Polyporales</taxon>
        <taxon>Phanerochaetaceae</taxon>
        <taxon>Phanerochaete</taxon>
    </lineage>
</organism>
<dbReference type="EMBL" id="BPQB01000051">
    <property type="protein sequence ID" value="GJE95723.1"/>
    <property type="molecule type" value="Genomic_DNA"/>
</dbReference>
<dbReference type="AlphaFoldDB" id="A0A9P3GIU2"/>
<keyword evidence="3" id="KW-1185">Reference proteome</keyword>
<gene>
    <name evidence="2" type="ORF">PsYK624_119090</name>
</gene>
<proteinExistence type="predicted"/>
<comment type="caution">
    <text evidence="2">The sequence shown here is derived from an EMBL/GenBank/DDBJ whole genome shotgun (WGS) entry which is preliminary data.</text>
</comment>
<evidence type="ECO:0000313" key="2">
    <source>
        <dbReference type="EMBL" id="GJE95723.1"/>
    </source>
</evidence>
<dbReference type="Proteomes" id="UP000703269">
    <property type="component" value="Unassembled WGS sequence"/>
</dbReference>
<accession>A0A9P3GIU2</accession>
<sequence>MLSYATWQDKGPAPEILLRIVSYALAQYIDDVIDGPLALQKGFSSELSYPQFVEITSITSKQSTMIAEMSPVVPLLKVSHTIRHVTLKIMAHVFNIQYIETGLGRLEGTRKPWMTLFTYRQQVWAVKSAILKAPLPLDEAAGTERGRPAVFALYYAIAVLERETAAASQFVDAFVVPSEEDAQVFVFWRGAPLSIAERWVQYAADAIRVERCPEIFREALGPRLADAVLRARTVALFAIGMHDVRQTWRQARDWHRHTLEEGDPSAVPPWAARLGNSLLAMVSKLRDLLRALPGLLAKLDETADTMPPTKPVDEVIGSRKYLALIHVLGEVTYWRAEGNAYEECRSEARAVHKLFLERLSARRSAHKNEAEQEAGEAMLSGVQTSTQAAGSGN</sequence>
<name>A0A9P3GIU2_9APHY</name>
<evidence type="ECO:0000313" key="3">
    <source>
        <dbReference type="Proteomes" id="UP000703269"/>
    </source>
</evidence>
<evidence type="ECO:0000256" key="1">
    <source>
        <dbReference type="SAM" id="MobiDB-lite"/>
    </source>
</evidence>
<protein>
    <submittedName>
        <fullName evidence="2">Uncharacterized protein</fullName>
    </submittedName>
</protein>
<reference evidence="2 3" key="1">
    <citation type="submission" date="2021-08" db="EMBL/GenBank/DDBJ databases">
        <title>Draft Genome Sequence of Phanerochaete sordida strain YK-624.</title>
        <authorList>
            <person name="Mori T."/>
            <person name="Dohra H."/>
            <person name="Suzuki T."/>
            <person name="Kawagishi H."/>
            <person name="Hirai H."/>
        </authorList>
    </citation>
    <scope>NUCLEOTIDE SEQUENCE [LARGE SCALE GENOMIC DNA]</scope>
    <source>
        <strain evidence="2 3">YK-624</strain>
    </source>
</reference>
<feature type="region of interest" description="Disordered" evidence="1">
    <location>
        <begin position="366"/>
        <end position="393"/>
    </location>
</feature>
<feature type="compositionally biased region" description="Polar residues" evidence="1">
    <location>
        <begin position="381"/>
        <end position="393"/>
    </location>
</feature>